<dbReference type="Proteomes" id="UP001500956">
    <property type="component" value="Unassembled WGS sequence"/>
</dbReference>
<dbReference type="CDD" id="cd00093">
    <property type="entry name" value="HTH_XRE"/>
    <property type="match status" value="1"/>
</dbReference>
<dbReference type="Pfam" id="PF17765">
    <property type="entry name" value="MLTR_LBD"/>
    <property type="match status" value="1"/>
</dbReference>
<evidence type="ECO:0000313" key="3">
    <source>
        <dbReference type="EMBL" id="GAA4727788.1"/>
    </source>
</evidence>
<dbReference type="PANTHER" id="PTHR35010">
    <property type="entry name" value="BLL4672 PROTEIN-RELATED"/>
    <property type="match status" value="1"/>
</dbReference>
<reference evidence="4" key="1">
    <citation type="journal article" date="2019" name="Int. J. Syst. Evol. Microbiol.">
        <title>The Global Catalogue of Microorganisms (GCM) 10K type strain sequencing project: providing services to taxonomists for standard genome sequencing and annotation.</title>
        <authorList>
            <consortium name="The Broad Institute Genomics Platform"/>
            <consortium name="The Broad Institute Genome Sequencing Center for Infectious Disease"/>
            <person name="Wu L."/>
            <person name="Ma J."/>
        </authorList>
    </citation>
    <scope>NUCLEOTIDE SEQUENCE [LARGE SCALE GENOMIC DNA]</scope>
    <source>
        <strain evidence="4">JCM 18063</strain>
    </source>
</reference>
<comment type="caution">
    <text evidence="3">The sequence shown here is derived from an EMBL/GenBank/DDBJ whole genome shotgun (WGS) entry which is preliminary data.</text>
</comment>
<keyword evidence="4" id="KW-1185">Reference proteome</keyword>
<sequence length="294" mass="32150">MNSASRVVPTLAEYLRARRVTVRIEDTALLHGRPRRVQGLRREEVAELACISPEYYQRLEQGRDRHPTDQVLVALSRALGVGEVGLTYMRRLASAIVEPAVDAPSTVWLLRPLLDTWSDSPAYVTDANLDILAANALAGELSDGVFVPGRNVALEFYLDPLRRSQPRWDALATMLAGWLRMTARDDEPRSVEVRETLLTDAHFRDVWERHDVSQMTGASALHRVGTLGPLPFEFTVLEISGAPGHLLFTYQAAAGSPSAAALRWARARTASGTSTTPWVSSRGPGAASSVSLAS</sequence>
<gene>
    <name evidence="3" type="ORF">GCM10023216_18710</name>
</gene>
<evidence type="ECO:0000313" key="4">
    <source>
        <dbReference type="Proteomes" id="UP001500956"/>
    </source>
</evidence>
<dbReference type="InterPro" id="IPR041413">
    <property type="entry name" value="MLTR_LBD"/>
</dbReference>
<dbReference type="PROSITE" id="PS50943">
    <property type="entry name" value="HTH_CROC1"/>
    <property type="match status" value="1"/>
</dbReference>
<proteinExistence type="predicted"/>
<protein>
    <submittedName>
        <fullName evidence="3">Helix-turn-helix transcriptional regulator</fullName>
    </submittedName>
</protein>
<dbReference type="InterPro" id="IPR010982">
    <property type="entry name" value="Lambda_DNA-bd_dom_sf"/>
</dbReference>
<feature type="region of interest" description="Disordered" evidence="1">
    <location>
        <begin position="273"/>
        <end position="294"/>
    </location>
</feature>
<name>A0ABP8YGE3_9MICO</name>
<accession>A0ABP8YGE3</accession>
<feature type="domain" description="HTH cro/C1-type" evidence="2">
    <location>
        <begin position="35"/>
        <end position="86"/>
    </location>
</feature>
<dbReference type="EMBL" id="BAABID010000008">
    <property type="protein sequence ID" value="GAA4727788.1"/>
    <property type="molecule type" value="Genomic_DNA"/>
</dbReference>
<dbReference type="InterPro" id="IPR001387">
    <property type="entry name" value="Cro/C1-type_HTH"/>
</dbReference>
<organism evidence="3 4">
    <name type="scientific">Isoptericola chiayiensis</name>
    <dbReference type="NCBI Taxonomy" id="579446"/>
    <lineage>
        <taxon>Bacteria</taxon>
        <taxon>Bacillati</taxon>
        <taxon>Actinomycetota</taxon>
        <taxon>Actinomycetes</taxon>
        <taxon>Micrococcales</taxon>
        <taxon>Promicromonosporaceae</taxon>
        <taxon>Isoptericola</taxon>
    </lineage>
</organism>
<dbReference type="RefSeq" id="WP_172149830.1">
    <property type="nucleotide sequence ID" value="NZ_BAABID010000008.1"/>
</dbReference>
<dbReference type="Gene3D" id="3.30.450.180">
    <property type="match status" value="1"/>
</dbReference>
<evidence type="ECO:0000256" key="1">
    <source>
        <dbReference type="SAM" id="MobiDB-lite"/>
    </source>
</evidence>
<dbReference type="SUPFAM" id="SSF47413">
    <property type="entry name" value="lambda repressor-like DNA-binding domains"/>
    <property type="match status" value="1"/>
</dbReference>
<dbReference type="Gene3D" id="1.10.260.40">
    <property type="entry name" value="lambda repressor-like DNA-binding domains"/>
    <property type="match status" value="1"/>
</dbReference>
<dbReference type="PANTHER" id="PTHR35010:SF2">
    <property type="entry name" value="BLL4672 PROTEIN"/>
    <property type="match status" value="1"/>
</dbReference>
<dbReference type="Pfam" id="PF01381">
    <property type="entry name" value="HTH_3"/>
    <property type="match status" value="1"/>
</dbReference>
<dbReference type="SMART" id="SM00530">
    <property type="entry name" value="HTH_XRE"/>
    <property type="match status" value="1"/>
</dbReference>
<evidence type="ECO:0000259" key="2">
    <source>
        <dbReference type="PROSITE" id="PS50943"/>
    </source>
</evidence>